<gene>
    <name evidence="3" type="ORF">GCM10023143_00660</name>
</gene>
<name>A0ABP8FBW4_9BACT</name>
<dbReference type="PANTHER" id="PTHR11851:SF224">
    <property type="entry name" value="PROCESSING PROTEASE"/>
    <property type="match status" value="1"/>
</dbReference>
<dbReference type="RefSeq" id="WP_344973529.1">
    <property type="nucleotide sequence ID" value="NZ_BAABFN010000001.1"/>
</dbReference>
<reference evidence="4" key="1">
    <citation type="journal article" date="2019" name="Int. J. Syst. Evol. Microbiol.">
        <title>The Global Catalogue of Microorganisms (GCM) 10K type strain sequencing project: providing services to taxonomists for standard genome sequencing and annotation.</title>
        <authorList>
            <consortium name="The Broad Institute Genomics Platform"/>
            <consortium name="The Broad Institute Genome Sequencing Center for Infectious Disease"/>
            <person name="Wu L."/>
            <person name="Ma J."/>
        </authorList>
    </citation>
    <scope>NUCLEOTIDE SEQUENCE [LARGE SCALE GENOMIC DNA]</scope>
    <source>
        <strain evidence="4">JCM 17664</strain>
    </source>
</reference>
<evidence type="ECO:0000313" key="4">
    <source>
        <dbReference type="Proteomes" id="UP001501207"/>
    </source>
</evidence>
<sequence length="427" mass="49211">MPDRSIAPKIKDATDYRIILPAYEHFKLDNHIPVYLVPSEEQETLLLEFVFPAGSWYENKALVADATNTLLKNGTRRRTALQLNEEIEYFGAFLNLHCRYEHAHLTLHCLSKHIGDLLPLLQDILTEPAFPENELDIYRQNRKQRLAVNLQKCDFVANRHIDTYLFGAYHPYGRTSSMEDYNALQQEDLQGFFQKCYAGQPFRLFIAGNIPAGLQEQLNRYLGGDPRQPAEPLHKQDLPIQPAPEKQYRIDHDPNGVQGAIRVGRLFPNRYHPDFPKMKLLNTILGGYFGSRLMRNIREDKGYTYGIFSSLYDHSQSSALTVSTEAGREVCEAAVEEIFKELEQLRQQPIPEEELNLVRNYLMGTVLGDLDGPFQVLDRWKKLILADLDEQYFYNYIKTVKTATPGELQELAGQYFDPVEFYSLIVA</sequence>
<accession>A0ABP8FBW4</accession>
<dbReference type="Gene3D" id="3.30.830.10">
    <property type="entry name" value="Metalloenzyme, LuxS/M16 peptidase-like"/>
    <property type="match status" value="2"/>
</dbReference>
<dbReference type="InterPro" id="IPR050361">
    <property type="entry name" value="MPP/UQCRC_Complex"/>
</dbReference>
<comment type="caution">
    <text evidence="3">The sequence shown here is derived from an EMBL/GenBank/DDBJ whole genome shotgun (WGS) entry which is preliminary data.</text>
</comment>
<feature type="domain" description="Peptidase M16 C-terminal" evidence="2">
    <location>
        <begin position="184"/>
        <end position="361"/>
    </location>
</feature>
<evidence type="ECO:0000313" key="3">
    <source>
        <dbReference type="EMBL" id="GAA4300017.1"/>
    </source>
</evidence>
<protein>
    <submittedName>
        <fullName evidence="3">Pitrilysin family protein</fullName>
    </submittedName>
</protein>
<dbReference type="Pfam" id="PF00675">
    <property type="entry name" value="Peptidase_M16"/>
    <property type="match status" value="1"/>
</dbReference>
<dbReference type="Proteomes" id="UP001501207">
    <property type="component" value="Unassembled WGS sequence"/>
</dbReference>
<dbReference type="SUPFAM" id="SSF63411">
    <property type="entry name" value="LuxS/MPP-like metallohydrolase"/>
    <property type="match status" value="2"/>
</dbReference>
<dbReference type="PANTHER" id="PTHR11851">
    <property type="entry name" value="METALLOPROTEASE"/>
    <property type="match status" value="1"/>
</dbReference>
<dbReference type="InterPro" id="IPR007863">
    <property type="entry name" value="Peptidase_M16_C"/>
</dbReference>
<dbReference type="InterPro" id="IPR011249">
    <property type="entry name" value="Metalloenz_LuxS/M16"/>
</dbReference>
<feature type="domain" description="Peptidase M16 N-terminal" evidence="1">
    <location>
        <begin position="41"/>
        <end position="153"/>
    </location>
</feature>
<organism evidence="3 4">
    <name type="scientific">Compostibacter hankyongensis</name>
    <dbReference type="NCBI Taxonomy" id="1007089"/>
    <lineage>
        <taxon>Bacteria</taxon>
        <taxon>Pseudomonadati</taxon>
        <taxon>Bacteroidota</taxon>
        <taxon>Chitinophagia</taxon>
        <taxon>Chitinophagales</taxon>
        <taxon>Chitinophagaceae</taxon>
        <taxon>Compostibacter</taxon>
    </lineage>
</organism>
<evidence type="ECO:0000259" key="2">
    <source>
        <dbReference type="Pfam" id="PF05193"/>
    </source>
</evidence>
<dbReference type="Pfam" id="PF05193">
    <property type="entry name" value="Peptidase_M16_C"/>
    <property type="match status" value="1"/>
</dbReference>
<proteinExistence type="predicted"/>
<keyword evidence="4" id="KW-1185">Reference proteome</keyword>
<dbReference type="EMBL" id="BAABFN010000001">
    <property type="protein sequence ID" value="GAA4300017.1"/>
    <property type="molecule type" value="Genomic_DNA"/>
</dbReference>
<evidence type="ECO:0000259" key="1">
    <source>
        <dbReference type="Pfam" id="PF00675"/>
    </source>
</evidence>
<dbReference type="InterPro" id="IPR011765">
    <property type="entry name" value="Pept_M16_N"/>
</dbReference>